<dbReference type="Gene3D" id="3.40.50.2300">
    <property type="match status" value="2"/>
</dbReference>
<sequence length="414" mass="46465">MKRYKRLFINGMSLILLSLLFVACSDDSSSGSNEDTIKLGVLEDRSGDFALVGIQKSHAVELAVEEINENGGLLGKQIEIIAPDTQSDDKRFQEMARKLILEDEVDVIMGAFSSASREAIRPIMEQNKMLYFYNNQYEGGVASKYTFPTGAVPEHQVMTVMEYMIDNYGSNIYTIAADYNFGQITADWVRVAAEDLGGEIVGEEFIPLGESQFNSSINKIQKAKPDFLVVLLTGEKQSSFYEQWNTSGIKDLPMATTINMAQQYEHIRTEAPALANMHVAAPFMEELDTPEAEAFVEKFREKFPDDDYVGMEAEAQYTGVYLWAKAVEQAGTTDVDAVIEELESGLSYDAPSGTVSIDPKSHHAIKDIYLFHADDEHNVSNIFKWEQVEPYWLHEEKGIDLTKDSPNEQYTPID</sequence>
<dbReference type="InterPro" id="IPR028081">
    <property type="entry name" value="Leu-bd"/>
</dbReference>
<dbReference type="PANTHER" id="PTHR47628:SF1">
    <property type="entry name" value="ALIPHATIC AMIDASE EXPRESSION-REGULATING PROTEIN"/>
    <property type="match status" value="1"/>
</dbReference>
<keyword evidence="6" id="KW-1185">Reference proteome</keyword>
<dbReference type="RefSeq" id="WP_207519042.1">
    <property type="nucleotide sequence ID" value="NZ_JADIJL010000002.1"/>
</dbReference>
<dbReference type="PANTHER" id="PTHR47628">
    <property type="match status" value="1"/>
</dbReference>
<dbReference type="CDD" id="cd06356">
    <property type="entry name" value="PBP1_amide_urea_BP-like"/>
    <property type="match status" value="1"/>
</dbReference>
<feature type="signal peptide" evidence="3">
    <location>
        <begin position="1"/>
        <end position="23"/>
    </location>
</feature>
<feature type="domain" description="Leucine-binding protein" evidence="4">
    <location>
        <begin position="36"/>
        <end position="375"/>
    </location>
</feature>
<dbReference type="AlphaFoldDB" id="A0A2V3W7N0"/>
<comment type="similarity">
    <text evidence="1">Belongs to the leucine-binding protein family.</text>
</comment>
<evidence type="ECO:0000256" key="2">
    <source>
        <dbReference type="ARBA" id="ARBA00022729"/>
    </source>
</evidence>
<dbReference type="SUPFAM" id="SSF53822">
    <property type="entry name" value="Periplasmic binding protein-like I"/>
    <property type="match status" value="1"/>
</dbReference>
<dbReference type="InterPro" id="IPR019968">
    <property type="entry name" value="Urea_ABC_transptr_substrate-bd"/>
</dbReference>
<evidence type="ECO:0000259" key="4">
    <source>
        <dbReference type="Pfam" id="PF13458"/>
    </source>
</evidence>
<feature type="chain" id="PRO_5039069710" evidence="3">
    <location>
        <begin position="24"/>
        <end position="414"/>
    </location>
</feature>
<comment type="caution">
    <text evidence="5">The sequence shown here is derived from an EMBL/GenBank/DDBJ whole genome shotgun (WGS) entry which is preliminary data.</text>
</comment>
<dbReference type="Pfam" id="PF13458">
    <property type="entry name" value="Peripla_BP_6"/>
    <property type="match status" value="1"/>
</dbReference>
<keyword evidence="2 3" id="KW-0732">Signal</keyword>
<evidence type="ECO:0000256" key="1">
    <source>
        <dbReference type="ARBA" id="ARBA00010062"/>
    </source>
</evidence>
<dbReference type="InterPro" id="IPR028082">
    <property type="entry name" value="Peripla_BP_I"/>
</dbReference>
<reference evidence="5 6" key="1">
    <citation type="submission" date="2018-05" db="EMBL/GenBank/DDBJ databases">
        <title>Genomic Encyclopedia of Type Strains, Phase IV (KMG-IV): sequencing the most valuable type-strain genomes for metagenomic binning, comparative biology and taxonomic classification.</title>
        <authorList>
            <person name="Goeker M."/>
        </authorList>
    </citation>
    <scope>NUCLEOTIDE SEQUENCE [LARGE SCALE GENOMIC DNA]</scope>
    <source>
        <strain evidence="5 6">DSM 28556</strain>
    </source>
</reference>
<dbReference type="Proteomes" id="UP000247978">
    <property type="component" value="Unassembled WGS sequence"/>
</dbReference>
<protein>
    <submittedName>
        <fullName evidence="5">Amino acid/amide ABC transporter substrate-binding protein (HAAT family)</fullName>
    </submittedName>
</protein>
<name>A0A2V3W7N0_9BACI</name>
<organism evidence="5 6">
    <name type="scientific">Pseudogracilibacillus auburnensis</name>
    <dbReference type="NCBI Taxonomy" id="1494959"/>
    <lineage>
        <taxon>Bacteria</taxon>
        <taxon>Bacillati</taxon>
        <taxon>Bacillota</taxon>
        <taxon>Bacilli</taxon>
        <taxon>Bacillales</taxon>
        <taxon>Bacillaceae</taxon>
        <taxon>Pseudogracilibacillus</taxon>
    </lineage>
</organism>
<evidence type="ECO:0000313" key="5">
    <source>
        <dbReference type="EMBL" id="PXW90122.1"/>
    </source>
</evidence>
<dbReference type="PROSITE" id="PS51257">
    <property type="entry name" value="PROKAR_LIPOPROTEIN"/>
    <property type="match status" value="1"/>
</dbReference>
<gene>
    <name evidence="5" type="ORF">DFR56_10130</name>
</gene>
<evidence type="ECO:0000313" key="6">
    <source>
        <dbReference type="Proteomes" id="UP000247978"/>
    </source>
</evidence>
<proteinExistence type="inferred from homology"/>
<evidence type="ECO:0000256" key="3">
    <source>
        <dbReference type="SAM" id="SignalP"/>
    </source>
</evidence>
<accession>A0A2V3W7N0</accession>
<dbReference type="EMBL" id="QJJQ01000001">
    <property type="protein sequence ID" value="PXW90122.1"/>
    <property type="molecule type" value="Genomic_DNA"/>
</dbReference>
<dbReference type="NCBIfam" id="TIGR03669">
    <property type="entry name" value="urea_ABC_arch"/>
    <property type="match status" value="1"/>
</dbReference>